<evidence type="ECO:0000256" key="2">
    <source>
        <dbReference type="ARBA" id="ARBA00006403"/>
    </source>
</evidence>
<feature type="region of interest" description="Disordered" evidence="8">
    <location>
        <begin position="302"/>
        <end position="335"/>
    </location>
</feature>
<keyword evidence="4" id="KW-0238">DNA-binding</keyword>
<keyword evidence="10" id="KW-0346">Stress response</keyword>
<keyword evidence="5" id="KW-0804">Transcription</keyword>
<proteinExistence type="inferred from homology"/>
<organism>
    <name type="scientific">Ixodes scapularis</name>
    <name type="common">Black-legged tick</name>
    <name type="synonym">Deer tick</name>
    <dbReference type="NCBI Taxonomy" id="6945"/>
    <lineage>
        <taxon>Eukaryota</taxon>
        <taxon>Metazoa</taxon>
        <taxon>Ecdysozoa</taxon>
        <taxon>Arthropoda</taxon>
        <taxon>Chelicerata</taxon>
        <taxon>Arachnida</taxon>
        <taxon>Acari</taxon>
        <taxon>Parasitiformes</taxon>
        <taxon>Ixodida</taxon>
        <taxon>Ixodoidea</taxon>
        <taxon>Ixodidae</taxon>
        <taxon>Ixodinae</taxon>
        <taxon>Ixodes</taxon>
    </lineage>
</organism>
<dbReference type="VEuPathDB" id="VectorBase:ISCI007820"/>
<dbReference type="PaxDb" id="6945-B7PT70"/>
<keyword evidence="3" id="KW-0805">Transcription regulation</keyword>
<dbReference type="Proteomes" id="UP000001555">
    <property type="component" value="Unassembled WGS sequence"/>
</dbReference>
<dbReference type="OMA" id="DNCAREM"/>
<gene>
    <name evidence="11" type="primary">8030992</name>
    <name evidence="10" type="ORF">IscW_ISCW007820</name>
</gene>
<evidence type="ECO:0000313" key="11">
    <source>
        <dbReference type="EnsemblMetazoa" id="ISCW007820-PA"/>
    </source>
</evidence>
<evidence type="ECO:0000256" key="6">
    <source>
        <dbReference type="ARBA" id="ARBA00023242"/>
    </source>
</evidence>
<dbReference type="EnsemblMetazoa" id="ISCW007820-RA">
    <property type="protein sequence ID" value="ISCW007820-PA"/>
    <property type="gene ID" value="ISCW007820"/>
</dbReference>
<evidence type="ECO:0000313" key="10">
    <source>
        <dbReference type="EMBL" id="EEC09792.1"/>
    </source>
</evidence>
<dbReference type="SMART" id="SM00415">
    <property type="entry name" value="HSF"/>
    <property type="match status" value="1"/>
</dbReference>
<dbReference type="Gene3D" id="1.10.10.10">
    <property type="entry name" value="Winged helix-like DNA-binding domain superfamily/Winged helix DNA-binding domain"/>
    <property type="match status" value="1"/>
</dbReference>
<dbReference type="EMBL" id="DS783975">
    <property type="protein sequence ID" value="EEC09792.1"/>
    <property type="molecule type" value="Genomic_DNA"/>
</dbReference>
<comment type="subcellular location">
    <subcellularLocation>
        <location evidence="1">Nucleus</location>
    </subcellularLocation>
</comment>
<evidence type="ECO:0000256" key="4">
    <source>
        <dbReference type="ARBA" id="ARBA00023125"/>
    </source>
</evidence>
<dbReference type="GO" id="GO:0043565">
    <property type="term" value="F:sequence-specific DNA binding"/>
    <property type="evidence" value="ECO:0007669"/>
    <property type="project" value="InterPro"/>
</dbReference>
<feature type="compositionally biased region" description="Low complexity" evidence="8">
    <location>
        <begin position="303"/>
        <end position="330"/>
    </location>
</feature>
<dbReference type="OrthoDB" id="6418155at2759"/>
<dbReference type="PANTHER" id="PTHR10015">
    <property type="entry name" value="HEAT SHOCK TRANSCRIPTION FACTOR"/>
    <property type="match status" value="1"/>
</dbReference>
<dbReference type="InterPro" id="IPR000232">
    <property type="entry name" value="HSF_DNA-bd"/>
</dbReference>
<evidence type="ECO:0000313" key="12">
    <source>
        <dbReference type="Proteomes" id="UP000001555"/>
    </source>
</evidence>
<dbReference type="VEuPathDB" id="VectorBase:ISCP_018800"/>
<dbReference type="GO" id="GO:0003700">
    <property type="term" value="F:DNA-binding transcription factor activity"/>
    <property type="evidence" value="ECO:0007669"/>
    <property type="project" value="InterPro"/>
</dbReference>
<evidence type="ECO:0000256" key="8">
    <source>
        <dbReference type="SAM" id="MobiDB-lite"/>
    </source>
</evidence>
<name>B7PT70_IXOSC</name>
<evidence type="ECO:0000259" key="9">
    <source>
        <dbReference type="SMART" id="SM00415"/>
    </source>
</evidence>
<dbReference type="STRING" id="6945.B7PT70"/>
<dbReference type="Pfam" id="PF00447">
    <property type="entry name" value="HSF_DNA-bind"/>
    <property type="match status" value="1"/>
</dbReference>
<keyword evidence="12" id="KW-1185">Reference proteome</keyword>
<reference evidence="10 12" key="1">
    <citation type="submission" date="2008-03" db="EMBL/GenBank/DDBJ databases">
        <title>Annotation of Ixodes scapularis.</title>
        <authorList>
            <consortium name="Ixodes scapularis Genome Project Consortium"/>
            <person name="Caler E."/>
            <person name="Hannick L.I."/>
            <person name="Bidwell S."/>
            <person name="Joardar V."/>
            <person name="Thiagarajan M."/>
            <person name="Amedeo P."/>
            <person name="Galinsky K.J."/>
            <person name="Schobel S."/>
            <person name="Inman J."/>
            <person name="Hostetler J."/>
            <person name="Miller J."/>
            <person name="Hammond M."/>
            <person name="Megy K."/>
            <person name="Lawson D."/>
            <person name="Kodira C."/>
            <person name="Sutton G."/>
            <person name="Meyer J."/>
            <person name="Hill C.A."/>
            <person name="Birren B."/>
            <person name="Nene V."/>
            <person name="Collins F."/>
            <person name="Alarcon-Chaidez F."/>
            <person name="Wikel S."/>
            <person name="Strausberg R."/>
        </authorList>
    </citation>
    <scope>NUCLEOTIDE SEQUENCE [LARGE SCALE GENOMIC DNA]</scope>
    <source>
        <strain evidence="12">Wikel</strain>
        <strain evidence="10">Wikel colony</strain>
    </source>
</reference>
<dbReference type="GO" id="GO:0005634">
    <property type="term" value="C:nucleus"/>
    <property type="evidence" value="ECO:0007669"/>
    <property type="project" value="UniProtKB-SubCell"/>
</dbReference>
<feature type="region of interest" description="Disordered" evidence="8">
    <location>
        <begin position="430"/>
        <end position="464"/>
    </location>
</feature>
<dbReference type="VEuPathDB" id="VectorBase:ISCW007820"/>
<dbReference type="InterPro" id="IPR036388">
    <property type="entry name" value="WH-like_DNA-bd_sf"/>
</dbReference>
<accession>B7PT70</accession>
<evidence type="ECO:0000256" key="7">
    <source>
        <dbReference type="RuleBase" id="RU004020"/>
    </source>
</evidence>
<dbReference type="EMBL" id="ABJB010127404">
    <property type="status" value="NOT_ANNOTATED_CDS"/>
    <property type="molecule type" value="Genomic_DNA"/>
</dbReference>
<evidence type="ECO:0000256" key="3">
    <source>
        <dbReference type="ARBA" id="ARBA00023015"/>
    </source>
</evidence>
<dbReference type="InParanoid" id="B7PT70"/>
<comment type="similarity">
    <text evidence="2 7">Belongs to the HSF family.</text>
</comment>
<evidence type="ECO:0000256" key="5">
    <source>
        <dbReference type="ARBA" id="ARBA00023163"/>
    </source>
</evidence>
<sequence>MYPSEADRNLHLSSSPKDQPLLTLRFPKKLWRIVNECRSGAIAWSSDGTAVVIDYPKFQSDYLDNRLDIFKTNNITSFIRQLNLYGFRKVSPYYKVGPHYKIPMASSKHADVHVFRNDSFVRGRPDLLSGVARKTGALRARIMHRKGGPGSSASAPNPSRSLLERARMMHCQGRYLTSRHRQRALRRALEKQREALSRMQRHPSFQSTPSTPSSSAEAGPSRMMPDNYSGTYWNGTTWCSHDSSSDTTSSDEEHEYAYPKTDNANAAINNLRGMGRVTTPSISSHVAGWPMDCAPGLHMTADVSQQATSSGSSSVATTISSGSSPSPSSSACGDMVALLDPSTSPKVVLLQKGREDEGNSTPPLEDSFMLGSLINNIGESLSDDLYYILMTDDENSTAKNSVSVTADGPQHTAAALSTGLSQMKELQSLALDSETSEDDCSVFSSGTKSSSASPQPSPGAYYCI</sequence>
<dbReference type="HOGENOM" id="CLU_589621_0_0_1"/>
<feature type="region of interest" description="Disordered" evidence="8">
    <location>
        <begin position="192"/>
        <end position="227"/>
    </location>
</feature>
<keyword evidence="6" id="KW-0539">Nucleus</keyword>
<dbReference type="SUPFAM" id="SSF46785">
    <property type="entry name" value="Winged helix' DNA-binding domain"/>
    <property type="match status" value="1"/>
</dbReference>
<feature type="compositionally biased region" description="Low complexity" evidence="8">
    <location>
        <begin position="441"/>
        <end position="454"/>
    </location>
</feature>
<evidence type="ECO:0000256" key="1">
    <source>
        <dbReference type="ARBA" id="ARBA00004123"/>
    </source>
</evidence>
<dbReference type="InterPro" id="IPR036390">
    <property type="entry name" value="WH_DNA-bd_sf"/>
</dbReference>
<dbReference type="KEGG" id="isc:8030992"/>
<dbReference type="PANTHER" id="PTHR10015:SF465">
    <property type="entry name" value="HSF-TYPE DNA-BINDING DOMAIN-CONTAINING PROTEIN"/>
    <property type="match status" value="1"/>
</dbReference>
<dbReference type="AlphaFoldDB" id="B7PT70"/>
<reference evidence="11" key="2">
    <citation type="submission" date="2020-05" db="UniProtKB">
        <authorList>
            <consortium name="EnsemblMetazoa"/>
        </authorList>
    </citation>
    <scope>IDENTIFICATION</scope>
    <source>
        <strain evidence="11">wikel</strain>
    </source>
</reference>
<feature type="domain" description="HSF-type DNA-binding" evidence="9">
    <location>
        <begin position="25"/>
        <end position="134"/>
    </location>
</feature>
<dbReference type="FunFam" id="1.10.10.10:FF:000349">
    <property type="entry name" value="Heat shock transcription factor, Y-linked"/>
    <property type="match status" value="1"/>
</dbReference>
<protein>
    <submittedName>
        <fullName evidence="10 11">Heat shock transcription factor, putative</fullName>
    </submittedName>
</protein>